<proteinExistence type="predicted"/>
<comment type="caution">
    <text evidence="3">The sequence shown here is derived from an EMBL/GenBank/DDBJ whole genome shotgun (WGS) entry which is preliminary data.</text>
</comment>
<name>A0ABS9J1K0_9FLAO</name>
<dbReference type="InterPro" id="IPR011933">
    <property type="entry name" value="Double_TM_dom"/>
</dbReference>
<evidence type="ECO:0000259" key="2">
    <source>
        <dbReference type="Pfam" id="PF07584"/>
    </source>
</evidence>
<dbReference type="NCBIfam" id="TIGR02226">
    <property type="entry name" value="two_anch"/>
    <property type="match status" value="1"/>
</dbReference>
<keyword evidence="1" id="KW-0472">Membrane</keyword>
<keyword evidence="4" id="KW-1185">Reference proteome</keyword>
<feature type="transmembrane region" description="Helical" evidence="1">
    <location>
        <begin position="6"/>
        <end position="24"/>
    </location>
</feature>
<gene>
    <name evidence="3" type="ORF">JM658_05615</name>
</gene>
<keyword evidence="1" id="KW-1133">Transmembrane helix</keyword>
<evidence type="ECO:0000256" key="1">
    <source>
        <dbReference type="SAM" id="Phobius"/>
    </source>
</evidence>
<feature type="transmembrane region" description="Helical" evidence="1">
    <location>
        <begin position="614"/>
        <end position="636"/>
    </location>
</feature>
<organism evidence="3 4">
    <name type="scientific">Joostella atrarenae</name>
    <dbReference type="NCBI Taxonomy" id="679257"/>
    <lineage>
        <taxon>Bacteria</taxon>
        <taxon>Pseudomonadati</taxon>
        <taxon>Bacteroidota</taxon>
        <taxon>Flavobacteriia</taxon>
        <taxon>Flavobacteriales</taxon>
        <taxon>Flavobacteriaceae</taxon>
        <taxon>Joostella</taxon>
    </lineage>
</organism>
<feature type="transmembrane region" description="Helical" evidence="1">
    <location>
        <begin position="56"/>
        <end position="78"/>
    </location>
</feature>
<keyword evidence="1" id="KW-0812">Transmembrane</keyword>
<feature type="domain" description="Aerotolerance regulator N-terminal" evidence="2">
    <location>
        <begin position="1"/>
        <end position="76"/>
    </location>
</feature>
<evidence type="ECO:0000313" key="4">
    <source>
        <dbReference type="Proteomes" id="UP000829517"/>
    </source>
</evidence>
<dbReference type="InterPro" id="IPR024163">
    <property type="entry name" value="Aerotolerance_reg_N"/>
</dbReference>
<dbReference type="Pfam" id="PF07584">
    <property type="entry name" value="BatA"/>
    <property type="match status" value="1"/>
</dbReference>
<dbReference type="PANTHER" id="PTHR37464">
    <property type="entry name" value="BLL2463 PROTEIN"/>
    <property type="match status" value="1"/>
</dbReference>
<sequence>MQFKHPEILWALFLLIIPIIIHLFHLRKFQEVPFTNVEFLKQINLKTRKSSQLKKWLVLLARLLAFASIIIAFAQPYFANRNIEITKEETTIYLDNSFSMQLQGSEGELLPRAVNQLIENIPENEVFSLFTNTKSYKNIKISDIKNELLSTPYTAEQLDFNEILLKGNSLFSDKNAIHNFIIVSDFQQRKSVTFPEENTTPYLVKLSPATKNNIAIDSVFISEKDLSNYNLEVRVSNNYELSNIPIALHNDTQLIAKTAATFEGNQGKASFSIPKETIKGTISLDDNGLQYDNTLFFSINKEDKINVLSINESDDNFLRKIYTEDEFNYTSTNSKATDFNSIQQQNIIILNEVNTISNALKTALIDASKRGISIVIIPGNDVSIPSYNQFLGSFNNTSLVSFDKEDANQITDISFDHPLFANVFEERVNNFQYPTTKASYSLSGNFTSVIKYANNTSFLAETNNIYLFNAPLNKENSNFQSSPLIVPAFYNMAKHSLALPNLYFTIGTSNTFDIKAQLENDEIVTIANKNESFIPLQQTYNNRVSITTKELPTNAGIYNITKGNLPLIDVSFNYNRSESLLNYLDISTIVNNNNFSSVADAFKNVKSKNNVDELWKWFVIFALIFLCIEMLILKYFK</sequence>
<dbReference type="PANTHER" id="PTHR37464:SF1">
    <property type="entry name" value="BLL2463 PROTEIN"/>
    <property type="match status" value="1"/>
</dbReference>
<dbReference type="RefSeq" id="WP_236958263.1">
    <property type="nucleotide sequence ID" value="NZ_JAETXX010000002.1"/>
</dbReference>
<accession>A0ABS9J1K0</accession>
<protein>
    <submittedName>
        <fullName evidence="3">BatA domain-containing protein</fullName>
    </submittedName>
</protein>
<dbReference type="Proteomes" id="UP000829517">
    <property type="component" value="Unassembled WGS sequence"/>
</dbReference>
<reference evidence="3 4" key="1">
    <citation type="submission" date="2021-01" db="EMBL/GenBank/DDBJ databases">
        <title>Genome sequencing of Joostella atrarenae M1-2 (= KCTC 23194).</title>
        <authorList>
            <person name="Zakaria M.R."/>
            <person name="Lam M.Q."/>
            <person name="Chong C.S."/>
        </authorList>
    </citation>
    <scope>NUCLEOTIDE SEQUENCE [LARGE SCALE GENOMIC DNA]</scope>
    <source>
        <strain evidence="3 4">M1-2</strain>
    </source>
</reference>
<evidence type="ECO:0000313" key="3">
    <source>
        <dbReference type="EMBL" id="MCF8714302.1"/>
    </source>
</evidence>
<dbReference type="EMBL" id="JAETXX010000002">
    <property type="protein sequence ID" value="MCF8714302.1"/>
    <property type="molecule type" value="Genomic_DNA"/>
</dbReference>